<keyword evidence="7" id="KW-0808">Transferase</keyword>
<evidence type="ECO:0000256" key="8">
    <source>
        <dbReference type="SAM" id="Phobius"/>
    </source>
</evidence>
<feature type="transmembrane region" description="Helical" evidence="8">
    <location>
        <begin position="306"/>
        <end position="328"/>
    </location>
</feature>
<dbReference type="InterPro" id="IPR004299">
    <property type="entry name" value="MBOAT_fam"/>
</dbReference>
<gene>
    <name evidence="9" type="ORF">H9714_08910</name>
</gene>
<comment type="subcellular location">
    <subcellularLocation>
        <location evidence="1">Cell membrane</location>
        <topology evidence="1">Multi-pass membrane protein</topology>
    </subcellularLocation>
</comment>
<comment type="similarity">
    <text evidence="2 7">Belongs to the membrane-bound acyltransferase family.</text>
</comment>
<evidence type="ECO:0000256" key="6">
    <source>
        <dbReference type="ARBA" id="ARBA00023136"/>
    </source>
</evidence>
<organism evidence="9 10">
    <name type="scientific">Candidatus Flavonifractor intestinipullorum</name>
    <dbReference type="NCBI Taxonomy" id="2838587"/>
    <lineage>
        <taxon>Bacteria</taxon>
        <taxon>Bacillati</taxon>
        <taxon>Bacillota</taxon>
        <taxon>Clostridia</taxon>
        <taxon>Eubacteriales</taxon>
        <taxon>Oscillospiraceae</taxon>
        <taxon>Flavonifractor</taxon>
    </lineage>
</organism>
<dbReference type="PIRSF" id="PIRSF500217">
    <property type="entry name" value="AlgI"/>
    <property type="match status" value="1"/>
</dbReference>
<evidence type="ECO:0000256" key="3">
    <source>
        <dbReference type="ARBA" id="ARBA00022475"/>
    </source>
</evidence>
<name>A0A9D2MCR7_9FIRM</name>
<evidence type="ECO:0000256" key="4">
    <source>
        <dbReference type="ARBA" id="ARBA00022692"/>
    </source>
</evidence>
<feature type="transmembrane region" description="Helical" evidence="8">
    <location>
        <begin position="71"/>
        <end position="90"/>
    </location>
</feature>
<dbReference type="PANTHER" id="PTHR13285:SF18">
    <property type="entry name" value="PROTEIN-CYSTEINE N-PALMITOYLTRANSFERASE RASP"/>
    <property type="match status" value="1"/>
</dbReference>
<keyword evidence="4 8" id="KW-0812">Transmembrane</keyword>
<evidence type="ECO:0000256" key="2">
    <source>
        <dbReference type="ARBA" id="ARBA00010323"/>
    </source>
</evidence>
<dbReference type="Pfam" id="PF03062">
    <property type="entry name" value="MBOAT"/>
    <property type="match status" value="1"/>
</dbReference>
<reference evidence="9" key="1">
    <citation type="journal article" date="2021" name="PeerJ">
        <title>Extensive microbial diversity within the chicken gut microbiome revealed by metagenomics and culture.</title>
        <authorList>
            <person name="Gilroy R."/>
            <person name="Ravi A."/>
            <person name="Getino M."/>
            <person name="Pursley I."/>
            <person name="Horton D.L."/>
            <person name="Alikhan N.F."/>
            <person name="Baker D."/>
            <person name="Gharbi K."/>
            <person name="Hall N."/>
            <person name="Watson M."/>
            <person name="Adriaenssens E.M."/>
            <person name="Foster-Nyarko E."/>
            <person name="Jarju S."/>
            <person name="Secka A."/>
            <person name="Antonio M."/>
            <person name="Oren A."/>
            <person name="Chaudhuri R.R."/>
            <person name="La Ragione R."/>
            <person name="Hildebrand F."/>
            <person name="Pallen M.J."/>
        </authorList>
    </citation>
    <scope>NUCLEOTIDE SEQUENCE</scope>
    <source>
        <strain evidence="9">CHK189-11263</strain>
    </source>
</reference>
<evidence type="ECO:0000256" key="1">
    <source>
        <dbReference type="ARBA" id="ARBA00004651"/>
    </source>
</evidence>
<dbReference type="PANTHER" id="PTHR13285">
    <property type="entry name" value="ACYLTRANSFERASE"/>
    <property type="match status" value="1"/>
</dbReference>
<dbReference type="InterPro" id="IPR028362">
    <property type="entry name" value="AlgI"/>
</dbReference>
<dbReference type="AlphaFoldDB" id="A0A9D2MCR7"/>
<dbReference type="GO" id="GO:0042121">
    <property type="term" value="P:alginic acid biosynthetic process"/>
    <property type="evidence" value="ECO:0007669"/>
    <property type="project" value="InterPro"/>
</dbReference>
<evidence type="ECO:0000313" key="9">
    <source>
        <dbReference type="EMBL" id="HJB57656.1"/>
    </source>
</evidence>
<evidence type="ECO:0000256" key="7">
    <source>
        <dbReference type="PIRNR" id="PIRNR016636"/>
    </source>
</evidence>
<sequence length="479" mass="52960">MTFLSLPFFVFFPAVVLGYHLLPRSCKAGWLLLASWFFYLCAGAEYAPFLLAVILFSYGEGRLMERGPRRWAVVGTVALCAGMLFVFKYLNFACSLAAGVLSAAGLSVSAPVFDLILPAGISFYLFEAMGYVIDVYRGKLPAQRNLLRHALFLSFFPQLLSGPIARAPQLLPQLEALPPVTWDTLRGGLFRFLWGAFKKLVLADRLAILVQTVFAAPGEFGRVQILMAAAAFSLQIYCDFSAYSDMAVGTAKAMGFTLIENFRAPYLARSIQEFWRRWHISLSTWFRDYLYFPLGGSRRGKVRTRVNILIVFAVSGLWHGAGLTYLVWGLLNGAYQVAGSITAPARRRVRAAVGLKEDGALTVWLQRGITFVLATGAWVFFQAATLETAGQMYAGLLSGPLWVFASIGLDRWDLLVALAGLLLLFAADLLEQKRPLTERWLALPAAGRWAAALALVLLTVVFGCYGPGYDAQSFIYFQY</sequence>
<reference evidence="9" key="2">
    <citation type="submission" date="2021-04" db="EMBL/GenBank/DDBJ databases">
        <authorList>
            <person name="Gilroy R."/>
        </authorList>
    </citation>
    <scope>NUCLEOTIDE SEQUENCE</scope>
    <source>
        <strain evidence="9">CHK189-11263</strain>
    </source>
</reference>
<accession>A0A9D2MCR7</accession>
<dbReference type="GO" id="GO:0005886">
    <property type="term" value="C:plasma membrane"/>
    <property type="evidence" value="ECO:0007669"/>
    <property type="project" value="UniProtKB-SubCell"/>
</dbReference>
<keyword evidence="6 7" id="KW-0472">Membrane</keyword>
<dbReference type="InterPro" id="IPR051085">
    <property type="entry name" value="MB_O-acyltransferase"/>
</dbReference>
<feature type="transmembrane region" description="Helical" evidence="8">
    <location>
        <begin position="450"/>
        <end position="469"/>
    </location>
</feature>
<feature type="transmembrane region" description="Helical" evidence="8">
    <location>
        <begin position="415"/>
        <end position="430"/>
    </location>
</feature>
<keyword evidence="7" id="KW-0012">Acyltransferase</keyword>
<feature type="transmembrane region" description="Helical" evidence="8">
    <location>
        <begin position="34"/>
        <end position="59"/>
    </location>
</feature>
<keyword evidence="5 8" id="KW-1133">Transmembrane helix</keyword>
<evidence type="ECO:0000256" key="5">
    <source>
        <dbReference type="ARBA" id="ARBA00022989"/>
    </source>
</evidence>
<dbReference type="Proteomes" id="UP000824208">
    <property type="component" value="Unassembled WGS sequence"/>
</dbReference>
<dbReference type="EMBL" id="DWYC01000081">
    <property type="protein sequence ID" value="HJB57656.1"/>
    <property type="molecule type" value="Genomic_DNA"/>
</dbReference>
<protein>
    <submittedName>
        <fullName evidence="9">MBOAT family protein</fullName>
    </submittedName>
</protein>
<feature type="transmembrane region" description="Helical" evidence="8">
    <location>
        <begin position="96"/>
        <end position="117"/>
    </location>
</feature>
<evidence type="ECO:0000313" key="10">
    <source>
        <dbReference type="Proteomes" id="UP000824208"/>
    </source>
</evidence>
<comment type="caution">
    <text evidence="9">The sequence shown here is derived from an EMBL/GenBank/DDBJ whole genome shotgun (WGS) entry which is preliminary data.</text>
</comment>
<keyword evidence="3 7" id="KW-1003">Cell membrane</keyword>
<dbReference type="InterPro" id="IPR024194">
    <property type="entry name" value="Ac/AlaTfrase_AlgI/DltB"/>
</dbReference>
<proteinExistence type="inferred from homology"/>
<dbReference type="PIRSF" id="PIRSF016636">
    <property type="entry name" value="AlgI_DltB"/>
    <property type="match status" value="1"/>
</dbReference>
<feature type="transmembrane region" description="Helical" evidence="8">
    <location>
        <begin position="364"/>
        <end position="381"/>
    </location>
</feature>
<dbReference type="GO" id="GO:0016746">
    <property type="term" value="F:acyltransferase activity"/>
    <property type="evidence" value="ECO:0007669"/>
    <property type="project" value="UniProtKB-KW"/>
</dbReference>